<keyword evidence="6" id="KW-0131">Cell cycle</keyword>
<keyword evidence="4" id="KW-1133">Transmembrane helix</keyword>
<evidence type="ECO:0000256" key="1">
    <source>
        <dbReference type="ARBA" id="ARBA00022475"/>
    </source>
</evidence>
<evidence type="ECO:0000256" key="3">
    <source>
        <dbReference type="ARBA" id="ARBA00022692"/>
    </source>
</evidence>
<dbReference type="Pfam" id="PF04977">
    <property type="entry name" value="DivIC"/>
    <property type="match status" value="1"/>
</dbReference>
<keyword evidence="3" id="KW-0812">Transmembrane</keyword>
<organism evidence="8">
    <name type="scientific">mine drainage metagenome</name>
    <dbReference type="NCBI Taxonomy" id="410659"/>
    <lineage>
        <taxon>unclassified sequences</taxon>
        <taxon>metagenomes</taxon>
        <taxon>ecological metagenomes</taxon>
    </lineage>
</organism>
<keyword evidence="1" id="KW-1003">Cell membrane</keyword>
<dbReference type="GO" id="GO:0030428">
    <property type="term" value="C:cell septum"/>
    <property type="evidence" value="ECO:0007669"/>
    <property type="project" value="TreeGrafter"/>
</dbReference>
<dbReference type="AlphaFoldDB" id="E6QRB4"/>
<reference evidence="8" key="1">
    <citation type="submission" date="2009-10" db="EMBL/GenBank/DDBJ databases">
        <title>Diversity of trophic interactions inside an arsenic-rich microbial ecosystem.</title>
        <authorList>
            <person name="Bertin P.N."/>
            <person name="Heinrich-Salmeron A."/>
            <person name="Pelletier E."/>
            <person name="Goulhen-Chollet F."/>
            <person name="Arsene-Ploetze F."/>
            <person name="Gallien S."/>
            <person name="Calteau A."/>
            <person name="Vallenet D."/>
            <person name="Casiot C."/>
            <person name="Chane-Woon-Ming B."/>
            <person name="Giloteaux L."/>
            <person name="Barakat M."/>
            <person name="Bonnefoy V."/>
            <person name="Bruneel O."/>
            <person name="Chandler M."/>
            <person name="Cleiss J."/>
            <person name="Duran R."/>
            <person name="Elbaz-Poulichet F."/>
            <person name="Fonknechten N."/>
            <person name="Lauga B."/>
            <person name="Mornico D."/>
            <person name="Ortet P."/>
            <person name="Schaeffer C."/>
            <person name="Siguier P."/>
            <person name="Alexander Thil Smith A."/>
            <person name="Van Dorsselaer A."/>
            <person name="Weissenbach J."/>
            <person name="Medigue C."/>
            <person name="Le Paslier D."/>
        </authorList>
    </citation>
    <scope>NUCLEOTIDE SEQUENCE</scope>
</reference>
<comment type="caution">
    <text evidence="8">The sequence shown here is derived from an EMBL/GenBank/DDBJ whole genome shotgun (WGS) entry which is preliminary data.</text>
</comment>
<dbReference type="HAMAP" id="MF_00599">
    <property type="entry name" value="FtsB"/>
    <property type="match status" value="1"/>
</dbReference>
<dbReference type="EMBL" id="CABR01000050">
    <property type="protein sequence ID" value="CBI09786.1"/>
    <property type="molecule type" value="Genomic_DNA"/>
</dbReference>
<sequence length="113" mass="12402">MRWLTALFIGLLLALQYPLWWGRGGWEKVWAMNQQLAHQQSINAGLTARNAALSAEVLDLKQGTGAIEERARMELGMVRKDELFFQILDAPSDGSTTVQAAGIPPASDHGAQK</sequence>
<dbReference type="InterPro" id="IPR007060">
    <property type="entry name" value="FtsL/DivIC"/>
</dbReference>
<keyword evidence="2 8" id="KW-0132">Cell division</keyword>
<keyword evidence="5" id="KW-0472">Membrane</keyword>
<name>E6QRB4_9ZZZZ</name>
<evidence type="ECO:0000256" key="7">
    <source>
        <dbReference type="SAM" id="MobiDB-lite"/>
    </source>
</evidence>
<dbReference type="PANTHER" id="PTHR37485">
    <property type="entry name" value="CELL DIVISION PROTEIN FTSB"/>
    <property type="match status" value="1"/>
</dbReference>
<feature type="region of interest" description="Disordered" evidence="7">
    <location>
        <begin position="93"/>
        <end position="113"/>
    </location>
</feature>
<evidence type="ECO:0000313" key="8">
    <source>
        <dbReference type="EMBL" id="CBI09786.1"/>
    </source>
</evidence>
<evidence type="ECO:0000256" key="5">
    <source>
        <dbReference type="ARBA" id="ARBA00023136"/>
    </source>
</evidence>
<evidence type="ECO:0000256" key="2">
    <source>
        <dbReference type="ARBA" id="ARBA00022618"/>
    </source>
</evidence>
<dbReference type="NCBIfam" id="NF002058">
    <property type="entry name" value="PRK00888.1"/>
    <property type="match status" value="1"/>
</dbReference>
<dbReference type="GO" id="GO:0043093">
    <property type="term" value="P:FtsZ-dependent cytokinesis"/>
    <property type="evidence" value="ECO:0007669"/>
    <property type="project" value="TreeGrafter"/>
</dbReference>
<dbReference type="PANTHER" id="PTHR37485:SF1">
    <property type="entry name" value="CELL DIVISION PROTEIN FTSB"/>
    <property type="match status" value="1"/>
</dbReference>
<evidence type="ECO:0000256" key="6">
    <source>
        <dbReference type="ARBA" id="ARBA00023306"/>
    </source>
</evidence>
<proteinExistence type="inferred from homology"/>
<protein>
    <submittedName>
        <fullName evidence="8">Cell division protein ftsB</fullName>
    </submittedName>
</protein>
<accession>E6QRB4</accession>
<dbReference type="InterPro" id="IPR023081">
    <property type="entry name" value="Cell_div_FtsB"/>
</dbReference>
<gene>
    <name evidence="8" type="primary">ftsB</name>
    <name evidence="8" type="ORF">CARN7_0529</name>
</gene>
<evidence type="ECO:0000256" key="4">
    <source>
        <dbReference type="ARBA" id="ARBA00022989"/>
    </source>
</evidence>